<proteinExistence type="inferred from homology"/>
<dbReference type="OrthoDB" id="9804721at2"/>
<sequence>MSYKTILNVCDETGSATPGYQLAVALAGRFDAHLELIACGLEPELTMYAYDGVDAGLIAEMGDRARGRADAIAASAEALLSATGLRSDVRRLVTSYDRLQARFGAYARYADLVVLDRPKSTDDTVAERLLEGALFDGDATVLLCPQTETPGPVPGDSVVIAWNGSAESLRAVRGAMPFLAQAQRVDIVLVDPEPDAELTGEDPGSLLALMLARQGLHVSVTPKPSSGRAPAEVVREHATDIGADLLVMGAYGHSRLREYLLGGATRDMLADMRLPVLMAH</sequence>
<keyword evidence="3" id="KW-0614">Plasmid</keyword>
<organism evidence="3 4">
    <name type="scientific">Paroceanicella profunda</name>
    <dbReference type="NCBI Taxonomy" id="2579971"/>
    <lineage>
        <taxon>Bacteria</taxon>
        <taxon>Pseudomonadati</taxon>
        <taxon>Pseudomonadota</taxon>
        <taxon>Alphaproteobacteria</taxon>
        <taxon>Rhodobacterales</taxon>
        <taxon>Paracoccaceae</taxon>
        <taxon>Paroceanicella</taxon>
    </lineage>
</organism>
<evidence type="ECO:0000259" key="2">
    <source>
        <dbReference type="Pfam" id="PF00582"/>
    </source>
</evidence>
<keyword evidence="4" id="KW-1185">Reference proteome</keyword>
<dbReference type="CDD" id="cd00293">
    <property type="entry name" value="USP-like"/>
    <property type="match status" value="1"/>
</dbReference>
<name>A0A5B8G2T3_9RHOB</name>
<evidence type="ECO:0000256" key="1">
    <source>
        <dbReference type="ARBA" id="ARBA00008791"/>
    </source>
</evidence>
<dbReference type="AlphaFoldDB" id="A0A5B8G2T3"/>
<gene>
    <name evidence="3" type="ORF">FDP22_21265</name>
</gene>
<evidence type="ECO:0000313" key="4">
    <source>
        <dbReference type="Proteomes" id="UP000305888"/>
    </source>
</evidence>
<geneLocation type="plasmid" evidence="4">
    <name>pd4m1b</name>
</geneLocation>
<dbReference type="KEGG" id="ppru:FDP22_21265"/>
<evidence type="ECO:0000313" key="3">
    <source>
        <dbReference type="EMBL" id="QDL94404.1"/>
    </source>
</evidence>
<dbReference type="Gene3D" id="3.40.50.12370">
    <property type="match status" value="1"/>
</dbReference>
<dbReference type="PANTHER" id="PTHR46268:SF15">
    <property type="entry name" value="UNIVERSAL STRESS PROTEIN HP_0031"/>
    <property type="match status" value="1"/>
</dbReference>
<dbReference type="PANTHER" id="PTHR46268">
    <property type="entry name" value="STRESS RESPONSE PROTEIN NHAX"/>
    <property type="match status" value="1"/>
</dbReference>
<reference evidence="3 4" key="1">
    <citation type="submission" date="2019-06" db="EMBL/GenBank/DDBJ databases">
        <title>Genome sequence of Rhodobacteraceae bacterium D4M1.</title>
        <authorList>
            <person name="Cao J."/>
        </authorList>
    </citation>
    <scope>NUCLEOTIDE SEQUENCE [LARGE SCALE GENOMIC DNA]</scope>
    <source>
        <strain evidence="3 4">D4M1</strain>
        <plasmid evidence="4">pd4m1b</plasmid>
    </source>
</reference>
<dbReference type="PRINTS" id="PR01438">
    <property type="entry name" value="UNVRSLSTRESS"/>
</dbReference>
<feature type="domain" description="UspA" evidence="2">
    <location>
        <begin position="158"/>
        <end position="279"/>
    </location>
</feature>
<dbReference type="InterPro" id="IPR006015">
    <property type="entry name" value="Universal_stress_UspA"/>
</dbReference>
<dbReference type="InterPro" id="IPR006016">
    <property type="entry name" value="UspA"/>
</dbReference>
<dbReference type="Proteomes" id="UP000305888">
    <property type="component" value="Plasmid pD4M1B"/>
</dbReference>
<dbReference type="Pfam" id="PF00582">
    <property type="entry name" value="Usp"/>
    <property type="match status" value="1"/>
</dbReference>
<comment type="similarity">
    <text evidence="1">Belongs to the universal stress protein A family.</text>
</comment>
<dbReference type="RefSeq" id="WP_138576185.1">
    <property type="nucleotide sequence ID" value="NZ_CP040820.1"/>
</dbReference>
<accession>A0A5B8G2T3</accession>
<protein>
    <submittedName>
        <fullName evidence="3">Universal stress protein</fullName>
    </submittedName>
</protein>
<dbReference type="SUPFAM" id="SSF52402">
    <property type="entry name" value="Adenine nucleotide alpha hydrolases-like"/>
    <property type="match status" value="2"/>
</dbReference>
<dbReference type="EMBL" id="CP040820">
    <property type="protein sequence ID" value="QDL94404.1"/>
    <property type="molecule type" value="Genomic_DNA"/>
</dbReference>